<gene>
    <name evidence="4" type="primary">Rsf1</name>
    <name evidence="4" type="ORF">T01_11381</name>
</gene>
<dbReference type="InterPro" id="IPR035979">
    <property type="entry name" value="RBD_domain_sf"/>
</dbReference>
<dbReference type="PROSITE" id="PS50102">
    <property type="entry name" value="RRM"/>
    <property type="match status" value="1"/>
</dbReference>
<organism evidence="4 5">
    <name type="scientific">Trichinella spiralis</name>
    <name type="common">Trichina worm</name>
    <dbReference type="NCBI Taxonomy" id="6334"/>
    <lineage>
        <taxon>Eukaryota</taxon>
        <taxon>Metazoa</taxon>
        <taxon>Ecdysozoa</taxon>
        <taxon>Nematoda</taxon>
        <taxon>Enoplea</taxon>
        <taxon>Dorylaimia</taxon>
        <taxon>Trichinellida</taxon>
        <taxon>Trichinellidae</taxon>
        <taxon>Trichinella</taxon>
    </lineage>
</organism>
<dbReference type="EMBL" id="JYDH01000001">
    <property type="protein sequence ID" value="KRY43302.1"/>
    <property type="molecule type" value="Genomic_DNA"/>
</dbReference>
<keyword evidence="5" id="KW-1185">Reference proteome</keyword>
<dbReference type="Gene3D" id="3.30.70.330">
    <property type="match status" value="1"/>
</dbReference>
<evidence type="ECO:0000313" key="5">
    <source>
        <dbReference type="Proteomes" id="UP000054776"/>
    </source>
</evidence>
<dbReference type="Pfam" id="PF00076">
    <property type="entry name" value="RRM_1"/>
    <property type="match status" value="1"/>
</dbReference>
<dbReference type="PANTHER" id="PTHR48038:SF1">
    <property type="entry name" value="RIBONUCLEOPROTEIN RB97D"/>
    <property type="match status" value="1"/>
</dbReference>
<accession>A0A0V1C245</accession>
<reference evidence="4 5" key="1">
    <citation type="submission" date="2015-01" db="EMBL/GenBank/DDBJ databases">
        <title>Evolution of Trichinella species and genotypes.</title>
        <authorList>
            <person name="Korhonen P.K."/>
            <person name="Edoardo P."/>
            <person name="Giuseppe L.R."/>
            <person name="Gasser R.B."/>
        </authorList>
    </citation>
    <scope>NUCLEOTIDE SEQUENCE [LARGE SCALE GENOMIC DNA]</scope>
    <source>
        <strain evidence="4">ISS3</strain>
    </source>
</reference>
<comment type="caution">
    <text evidence="4">The sequence shown here is derived from an EMBL/GenBank/DDBJ whole genome shotgun (WGS) entry which is preliminary data.</text>
</comment>
<dbReference type="InterPro" id="IPR000504">
    <property type="entry name" value="RRM_dom"/>
</dbReference>
<evidence type="ECO:0000313" key="4">
    <source>
        <dbReference type="EMBL" id="KRY43302.1"/>
    </source>
</evidence>
<dbReference type="InParanoid" id="A0A0V1C245"/>
<proteinExistence type="predicted"/>
<name>A0A0V1C245_TRISP</name>
<dbReference type="PANTHER" id="PTHR48038">
    <property type="entry name" value="RIBONUCLEOPROTEIN RB97D"/>
    <property type="match status" value="1"/>
</dbReference>
<protein>
    <submittedName>
        <fullName evidence="4">RNA-binding protein Rsf1</fullName>
    </submittedName>
</protein>
<dbReference type="Proteomes" id="UP000054776">
    <property type="component" value="Unassembled WGS sequence"/>
</dbReference>
<dbReference type="GO" id="GO:0003723">
    <property type="term" value="F:RNA binding"/>
    <property type="evidence" value="ECO:0007669"/>
    <property type="project" value="UniProtKB-UniRule"/>
</dbReference>
<feature type="region of interest" description="Disordered" evidence="2">
    <location>
        <begin position="29"/>
        <end position="106"/>
    </location>
</feature>
<dbReference type="eggNOG" id="KOG0107">
    <property type="taxonomic scope" value="Eukaryota"/>
</dbReference>
<keyword evidence="1" id="KW-0694">RNA-binding</keyword>
<dbReference type="InterPro" id="IPR012677">
    <property type="entry name" value="Nucleotide-bd_a/b_plait_sf"/>
</dbReference>
<dbReference type="OrthoDB" id="5970at2759"/>
<dbReference type="SMART" id="SM00360">
    <property type="entry name" value="RRM"/>
    <property type="match status" value="1"/>
</dbReference>
<sequence length="381" mass="44491">MPKDFTHQISSFFPVNNFISGTMHSIKKTMGDYNSDSEPEREYSEERRTSRVKEESSNRSRRRSRSASRSRSRSRSRGKRRGRSSSRSASRSRSRSGERNSSSRVHIGDIDDTITKADLEDAFSKFGKISEIWLATYAPFYAFIVYKTREDAEEAVHRLNGSYIRNCKVRVSLALPRRRYGPRSDWRPPPRGYSMRRNYDYGSGYYDSYDRRDYYDRRYEPRSSYRRTRSPYYDPWLTDTGVAWLEIGLLVDSKRLKRFLSAPGKGVKFFVGFNTVERVSSTNGSRRGQQQLVCSRSFIIFKGCVSAKFTSGMNDDDSSVTWFDVAIWCYWTDQLIVLSFCFIGIKVNPIDLIDRVSEKFKNMFICDHQNCTTRAKAHNFR</sequence>
<dbReference type="SUPFAM" id="SSF54928">
    <property type="entry name" value="RNA-binding domain, RBD"/>
    <property type="match status" value="1"/>
</dbReference>
<evidence type="ECO:0000256" key="2">
    <source>
        <dbReference type="SAM" id="MobiDB-lite"/>
    </source>
</evidence>
<dbReference type="AlphaFoldDB" id="A0A0V1C245"/>
<feature type="domain" description="RRM" evidence="3">
    <location>
        <begin position="103"/>
        <end position="176"/>
    </location>
</feature>
<dbReference type="STRING" id="6334.A0A0V1C245"/>
<evidence type="ECO:0000256" key="1">
    <source>
        <dbReference type="PROSITE-ProRule" id="PRU00176"/>
    </source>
</evidence>
<feature type="compositionally biased region" description="Basic residues" evidence="2">
    <location>
        <begin position="59"/>
        <end position="94"/>
    </location>
</feature>
<evidence type="ECO:0000259" key="3">
    <source>
        <dbReference type="PROSITE" id="PS50102"/>
    </source>
</evidence>
<feature type="compositionally biased region" description="Basic and acidic residues" evidence="2">
    <location>
        <begin position="38"/>
        <end position="58"/>
    </location>
</feature>